<dbReference type="SUPFAM" id="SSF55031">
    <property type="entry name" value="Bacterial exopeptidase dimerisation domain"/>
    <property type="match status" value="1"/>
</dbReference>
<dbReference type="PANTHER" id="PTHR42994:SF2">
    <property type="entry name" value="PEPTIDASE"/>
    <property type="match status" value="1"/>
</dbReference>
<keyword evidence="2 7" id="KW-0479">Metal-binding</keyword>
<feature type="binding site" evidence="7">
    <location>
        <position position="106"/>
    </location>
    <ligand>
        <name>Zn(2+)</name>
        <dbReference type="ChEBI" id="CHEBI:29105"/>
        <label>2</label>
    </ligand>
</feature>
<dbReference type="PaxDb" id="195103-CPF_2778"/>
<dbReference type="InterPro" id="IPR036264">
    <property type="entry name" value="Bact_exopeptidase_dim_dom"/>
</dbReference>
<feature type="domain" description="Peptidase M20 dimerisation" evidence="8">
    <location>
        <begin position="180"/>
        <end position="271"/>
    </location>
</feature>
<dbReference type="GO" id="GO:0004177">
    <property type="term" value="F:aminopeptidase activity"/>
    <property type="evidence" value="ECO:0007669"/>
    <property type="project" value="UniProtKB-UniRule"/>
</dbReference>
<dbReference type="InterPro" id="IPR008007">
    <property type="entry name" value="Peptidase_M42"/>
</dbReference>
<keyword evidence="3" id="KW-0378">Hydrolase</keyword>
<dbReference type="InterPro" id="IPR002933">
    <property type="entry name" value="Peptidase_M20"/>
</dbReference>
<dbReference type="Pfam" id="PF01546">
    <property type="entry name" value="Peptidase_M20"/>
    <property type="match status" value="1"/>
</dbReference>
<dbReference type="PIRSF" id="PIRSF001123">
    <property type="entry name" value="PepA_GA"/>
    <property type="match status" value="1"/>
</dbReference>
<dbReference type="InterPro" id="IPR010162">
    <property type="entry name" value="PepT-like"/>
</dbReference>
<dbReference type="RefSeq" id="WP_003470196.1">
    <property type="nucleotide sequence ID" value="NC_008261.1"/>
</dbReference>
<dbReference type="Proteomes" id="UP000001823">
    <property type="component" value="Chromosome"/>
</dbReference>
<organism evidence="9 10">
    <name type="scientific">Clostridium perfringens (strain ATCC 13124 / DSM 756 / JCM 1290 / NCIMB 6125 / NCTC 8237 / Type A)</name>
    <dbReference type="NCBI Taxonomy" id="195103"/>
    <lineage>
        <taxon>Bacteria</taxon>
        <taxon>Bacillati</taxon>
        <taxon>Bacillota</taxon>
        <taxon>Clostridia</taxon>
        <taxon>Eubacteriales</taxon>
        <taxon>Clostridiaceae</taxon>
        <taxon>Clostridium</taxon>
    </lineage>
</organism>
<feature type="binding site" evidence="7">
    <location>
        <position position="163"/>
    </location>
    <ligand>
        <name>Zn(2+)</name>
        <dbReference type="ChEBI" id="CHEBI:29105"/>
        <label>1</label>
    </ligand>
</feature>
<dbReference type="Pfam" id="PF07687">
    <property type="entry name" value="M20_dimer"/>
    <property type="match status" value="1"/>
</dbReference>
<name>A0A0H2YNJ3_CLOP1</name>
<dbReference type="EMBL" id="CP000246">
    <property type="protein sequence ID" value="ABG82350.1"/>
    <property type="molecule type" value="Genomic_DNA"/>
</dbReference>
<feature type="active site" description="Proton acceptor" evidence="6">
    <location>
        <position position="139"/>
    </location>
</feature>
<evidence type="ECO:0000256" key="7">
    <source>
        <dbReference type="PIRSR" id="PIRSR001123-2"/>
    </source>
</evidence>
<dbReference type="eggNOG" id="COG2195">
    <property type="taxonomic scope" value="Bacteria"/>
</dbReference>
<evidence type="ECO:0000313" key="9">
    <source>
        <dbReference type="EMBL" id="ABG82350.1"/>
    </source>
</evidence>
<keyword evidence="4" id="KW-0862">Zinc</keyword>
<evidence type="ECO:0000256" key="3">
    <source>
        <dbReference type="ARBA" id="ARBA00022801"/>
    </source>
</evidence>
<dbReference type="GO" id="GO:0046872">
    <property type="term" value="F:metal ion binding"/>
    <property type="evidence" value="ECO:0007669"/>
    <property type="project" value="UniProtKB-UniRule"/>
</dbReference>
<evidence type="ECO:0000313" key="10">
    <source>
        <dbReference type="Proteomes" id="UP000001823"/>
    </source>
</evidence>
<dbReference type="STRING" id="195103.CPF_2778"/>
<comment type="cofactor">
    <cofactor evidence="7">
        <name>a divalent metal cation</name>
        <dbReference type="ChEBI" id="CHEBI:60240"/>
    </cofactor>
    <text evidence="7">Binds 2 divalent metal cations per subunit.</text>
</comment>
<evidence type="ECO:0000256" key="1">
    <source>
        <dbReference type="ARBA" id="ARBA00001947"/>
    </source>
</evidence>
<feature type="binding site" evidence="7">
    <location>
        <position position="106"/>
    </location>
    <ligand>
        <name>Zn(2+)</name>
        <dbReference type="ChEBI" id="CHEBI:29105"/>
        <label>1</label>
    </ligand>
</feature>
<accession>A0A0H2YNJ3</accession>
<dbReference type="NCBIfam" id="TIGR01883">
    <property type="entry name" value="PepT-like"/>
    <property type="match status" value="1"/>
</dbReference>
<dbReference type="Gene3D" id="3.40.630.10">
    <property type="entry name" value="Zn peptidases"/>
    <property type="match status" value="1"/>
</dbReference>
<dbReference type="KEGG" id="cpf:CPF_2778"/>
<evidence type="ECO:0000259" key="8">
    <source>
        <dbReference type="Pfam" id="PF07687"/>
    </source>
</evidence>
<comment type="similarity">
    <text evidence="5">Belongs to the peptidase M42 family.</text>
</comment>
<dbReference type="InterPro" id="IPR011650">
    <property type="entry name" value="Peptidase_M20_dimer"/>
</dbReference>
<proteinExistence type="inferred from homology"/>
<evidence type="ECO:0000256" key="2">
    <source>
        <dbReference type="ARBA" id="ARBA00022723"/>
    </source>
</evidence>
<comment type="cofactor">
    <cofactor evidence="1">
        <name>Zn(2+)</name>
        <dbReference type="ChEBI" id="CHEBI:29105"/>
    </cofactor>
</comment>
<feature type="binding site" evidence="7">
    <location>
        <position position="140"/>
    </location>
    <ligand>
        <name>Zn(2+)</name>
        <dbReference type="ChEBI" id="CHEBI:29105"/>
        <label>2</label>
    </ligand>
</feature>
<gene>
    <name evidence="9" type="ordered locus">CPF_2778</name>
</gene>
<evidence type="ECO:0000256" key="6">
    <source>
        <dbReference type="PIRSR" id="PIRSR001123-1"/>
    </source>
</evidence>
<keyword evidence="10" id="KW-1185">Reference proteome</keyword>
<reference evidence="9 10" key="1">
    <citation type="journal article" date="2006" name="Genome Res.">
        <title>Skewed genomic variability in strains of the toxigenic bacterial pathogen, Clostridium perfringens.</title>
        <authorList>
            <person name="Myers G.S."/>
            <person name="Rasko D.A."/>
            <person name="Cheung J.K."/>
            <person name="Ravel J."/>
            <person name="Seshadri R."/>
            <person name="Deboy R.T."/>
            <person name="Ren Q."/>
            <person name="Varga J."/>
            <person name="Awad M.M."/>
            <person name="Brinkac L.M."/>
            <person name="Daugherty S.C."/>
            <person name="Haft D.H."/>
            <person name="Dodson R.J."/>
            <person name="Madupu R."/>
            <person name="Nelson W.C."/>
            <person name="Rosovitz M.J."/>
            <person name="Sullivan S.A."/>
            <person name="Khouri H."/>
            <person name="Dimitrov G.I."/>
            <person name="Watkins K.L."/>
            <person name="Mulligan S."/>
            <person name="Benton J."/>
            <person name="Radune D."/>
            <person name="Fisher D.J."/>
            <person name="Atkins H.S."/>
            <person name="Hiscox T."/>
            <person name="Jost B.H."/>
            <person name="Billington S.J."/>
            <person name="Songer J.G."/>
            <person name="McClane B.A."/>
            <person name="Titball R.W."/>
            <person name="Rood J.I."/>
            <person name="Melville S.B."/>
            <person name="Paulsen I.T."/>
        </authorList>
    </citation>
    <scope>NUCLEOTIDE SEQUENCE [LARGE SCALE GENOMIC DNA]</scope>
    <source>
        <strain evidence="10">ATCC 13124 / DSM 756 / JCM 1290 / NCIMB 6125 / NCTC 8237 / S 107 / Type A</strain>
    </source>
</reference>
<sequence>MINEKRVLESFLDYIQIDSETYEEGNFAKRLEKDLMEAGLEVEFDKSGEKIGSNTGNLIAKLKGNVEGETILFACHMDTVKPGKGIKPIIKDGVIYSDGTTILGGDDKGGIAAIVEALRVIKENNIDHANIEVVFTIAEETGLLGAKNLDYSKISAKKAFLFDTSGDPGFITTIGPAHDTLKVTIKGKPAHAGVSPEDGISAISIASDAIANMKLLRVDKDTTANIGKISGGVANNVVCPEVIIDAEARSTVTEKLDAQTKHMVETFKASAEKFGGEVNIEVNRMYGAFVIDDNEDIVLHAKRAFKNLGINGETKASGGGSDTNIFNCNGIKAVNLSSGERKPHTLEEHMKIEDLGTISKVVLELVKESINK</sequence>
<protein>
    <submittedName>
        <fullName evidence="9">Peptidase T-like protein</fullName>
    </submittedName>
</protein>
<dbReference type="AlphaFoldDB" id="A0A0H2YNJ3"/>
<dbReference type="SUPFAM" id="SSF53187">
    <property type="entry name" value="Zn-dependent exopeptidases"/>
    <property type="match status" value="1"/>
</dbReference>
<evidence type="ECO:0000256" key="4">
    <source>
        <dbReference type="ARBA" id="ARBA00022833"/>
    </source>
</evidence>
<dbReference type="Gene3D" id="3.30.70.360">
    <property type="match status" value="1"/>
</dbReference>
<dbReference type="HOGENOM" id="CLU_021802_6_0_9"/>
<dbReference type="PANTHER" id="PTHR42994">
    <property type="entry name" value="PEPTIDASE T"/>
    <property type="match status" value="1"/>
</dbReference>
<evidence type="ECO:0000256" key="5">
    <source>
        <dbReference type="PIRNR" id="PIRNR001123"/>
    </source>
</evidence>